<feature type="transmembrane region" description="Helical" evidence="1">
    <location>
        <begin position="34"/>
        <end position="53"/>
    </location>
</feature>
<sequence length="158" mass="18484">MTIYKANTKSEWYYIFAYVAVMSVAAFVTGKPMIAVYASGIFIPLIVIYNLFLSRLSEVQVDKEKGRLIFIYRNYIRKKKELVFGISNIEFTYKHGDTYKKNEDKNICTLYNEGKKIVKMRHGDDGWTSDQIFDLIHELKDLGVKRKFTGYMMKDAEV</sequence>
<dbReference type="AlphaFoldDB" id="A0A1V9FR02"/>
<accession>A0A1V9FR02</accession>
<dbReference type="STRING" id="550983.A4R26_19250"/>
<comment type="caution">
    <text evidence="2">The sequence shown here is derived from an EMBL/GenBank/DDBJ whole genome shotgun (WGS) entry which is preliminary data.</text>
</comment>
<evidence type="ECO:0000313" key="3">
    <source>
        <dbReference type="Proteomes" id="UP000192276"/>
    </source>
</evidence>
<dbReference type="EMBL" id="LWBP01000145">
    <property type="protein sequence ID" value="OQP60748.1"/>
    <property type="molecule type" value="Genomic_DNA"/>
</dbReference>
<feature type="transmembrane region" description="Helical" evidence="1">
    <location>
        <begin position="12"/>
        <end position="28"/>
    </location>
</feature>
<proteinExistence type="predicted"/>
<protein>
    <submittedName>
        <fullName evidence="2">Uncharacterized protein</fullName>
    </submittedName>
</protein>
<keyword evidence="3" id="KW-1185">Reference proteome</keyword>
<dbReference type="Proteomes" id="UP000192276">
    <property type="component" value="Unassembled WGS sequence"/>
</dbReference>
<organism evidence="2 3">
    <name type="scientific">Niastella populi</name>
    <dbReference type="NCBI Taxonomy" id="550983"/>
    <lineage>
        <taxon>Bacteria</taxon>
        <taxon>Pseudomonadati</taxon>
        <taxon>Bacteroidota</taxon>
        <taxon>Chitinophagia</taxon>
        <taxon>Chitinophagales</taxon>
        <taxon>Chitinophagaceae</taxon>
        <taxon>Niastella</taxon>
    </lineage>
</organism>
<gene>
    <name evidence="2" type="ORF">A4R26_19250</name>
</gene>
<keyword evidence="1" id="KW-0472">Membrane</keyword>
<reference evidence="3" key="1">
    <citation type="submission" date="2016-04" db="EMBL/GenBank/DDBJ databases">
        <authorList>
            <person name="Chen L."/>
            <person name="Zhuang W."/>
            <person name="Wang G."/>
        </authorList>
    </citation>
    <scope>NUCLEOTIDE SEQUENCE [LARGE SCALE GENOMIC DNA]</scope>
    <source>
        <strain evidence="3">208</strain>
    </source>
</reference>
<dbReference type="RefSeq" id="WP_081164205.1">
    <property type="nucleotide sequence ID" value="NZ_LWBP01000145.1"/>
</dbReference>
<evidence type="ECO:0000256" key="1">
    <source>
        <dbReference type="SAM" id="Phobius"/>
    </source>
</evidence>
<keyword evidence="1" id="KW-0812">Transmembrane</keyword>
<evidence type="ECO:0000313" key="2">
    <source>
        <dbReference type="EMBL" id="OQP60748.1"/>
    </source>
</evidence>
<keyword evidence="1" id="KW-1133">Transmembrane helix</keyword>
<dbReference type="OrthoDB" id="669744at2"/>
<name>A0A1V9FR02_9BACT</name>